<accession>A0A7X4GKD1</accession>
<dbReference type="InterPro" id="IPR049052">
    <property type="entry name" value="nSTAND1"/>
</dbReference>
<dbReference type="InterPro" id="IPR003593">
    <property type="entry name" value="AAA+_ATPase"/>
</dbReference>
<proteinExistence type="predicted"/>
<dbReference type="SMART" id="SM00382">
    <property type="entry name" value="AAA"/>
    <property type="match status" value="1"/>
</dbReference>
<feature type="domain" description="AAA+ ATPase" evidence="1">
    <location>
        <begin position="56"/>
        <end position="197"/>
    </location>
</feature>
<gene>
    <name evidence="2" type="ORF">GR702_20845</name>
</gene>
<dbReference type="Gene3D" id="3.40.50.300">
    <property type="entry name" value="P-loop containing nucleotide triphosphate hydrolases"/>
    <property type="match status" value="1"/>
</dbReference>
<sequence length="426" mass="47895">MNYRPSNPRKLNSEDISPLLFEIAQLFTPSTPIRLADLFAGRRRQINQLLEAVAEPGRHAFIYGERGVGKTSLSQILALIVPAGRQHVLHARKACIAADTFETIWLRFFKELRVHQNENGREVTKTLSEVYAGRDLEPDDIVREMRNFSANDIPIFVIDEFNEIRDDGRTAGLLANTMKALSDDGVAATIVIVGVGDSVAQLFAGHASIERCTEEVPMPRMSNDELSEIIDKRLATLGLTIEPDARWKIIILSRGLPTYVHRLGKHAASRAVTNLRRRICEEDVDVGIEEVLHGSFESLRTVYEKAIHSNQPGSLFKEILLACALSSADDTGYFTPAAVLGPFEKIRGRSMTIAQYRNHLAEFTTDKRSAILQRMGQERSYRYRFRDPAMLPYVLMKGITDGMVSEDAKGFLRFPEQGRLFDDMSN</sequence>
<dbReference type="Pfam" id="PF20703">
    <property type="entry name" value="nSTAND1"/>
    <property type="match status" value="1"/>
</dbReference>
<evidence type="ECO:0000313" key="3">
    <source>
        <dbReference type="Proteomes" id="UP000465810"/>
    </source>
</evidence>
<dbReference type="PANTHER" id="PTHR34301:SF8">
    <property type="entry name" value="ATPASE DOMAIN-CONTAINING PROTEIN"/>
    <property type="match status" value="1"/>
</dbReference>
<keyword evidence="3" id="KW-1185">Reference proteome</keyword>
<protein>
    <submittedName>
        <fullName evidence="2">AAA family ATPase</fullName>
    </submittedName>
</protein>
<organism evidence="2 3">
    <name type="scientific">Novosphingobium silvae</name>
    <dbReference type="NCBI Taxonomy" id="2692619"/>
    <lineage>
        <taxon>Bacteria</taxon>
        <taxon>Pseudomonadati</taxon>
        <taxon>Pseudomonadota</taxon>
        <taxon>Alphaproteobacteria</taxon>
        <taxon>Sphingomonadales</taxon>
        <taxon>Sphingomonadaceae</taxon>
        <taxon>Novosphingobium</taxon>
    </lineage>
</organism>
<name>A0A7X4GKD1_9SPHN</name>
<dbReference type="PANTHER" id="PTHR34301">
    <property type="entry name" value="DNA-BINDING PROTEIN-RELATED"/>
    <property type="match status" value="1"/>
</dbReference>
<evidence type="ECO:0000313" key="2">
    <source>
        <dbReference type="EMBL" id="MYM00204.1"/>
    </source>
</evidence>
<dbReference type="EMBL" id="WVTD01000032">
    <property type="protein sequence ID" value="MYM00204.1"/>
    <property type="molecule type" value="Genomic_DNA"/>
</dbReference>
<dbReference type="AlphaFoldDB" id="A0A7X4GKD1"/>
<dbReference type="Proteomes" id="UP000465810">
    <property type="component" value="Unassembled WGS sequence"/>
</dbReference>
<evidence type="ECO:0000259" key="1">
    <source>
        <dbReference type="SMART" id="SM00382"/>
    </source>
</evidence>
<comment type="caution">
    <text evidence="2">The sequence shown here is derived from an EMBL/GenBank/DDBJ whole genome shotgun (WGS) entry which is preliminary data.</text>
</comment>
<dbReference type="SUPFAM" id="SSF52540">
    <property type="entry name" value="P-loop containing nucleoside triphosphate hydrolases"/>
    <property type="match status" value="1"/>
</dbReference>
<dbReference type="InterPro" id="IPR027417">
    <property type="entry name" value="P-loop_NTPase"/>
</dbReference>
<reference evidence="2 3" key="1">
    <citation type="submission" date="2019-12" db="EMBL/GenBank/DDBJ databases">
        <authorList>
            <person name="Feng G."/>
            <person name="Zhu H."/>
        </authorList>
    </citation>
    <scope>NUCLEOTIDE SEQUENCE [LARGE SCALE GENOMIC DNA]</scope>
    <source>
        <strain evidence="2 3">FGD1</strain>
    </source>
</reference>